<dbReference type="PANTHER" id="PTHR32153">
    <property type="entry name" value="OJ000223_09.16 PROTEIN"/>
    <property type="match status" value="1"/>
</dbReference>
<dbReference type="InterPro" id="IPR044997">
    <property type="entry name" value="F-box_plant"/>
</dbReference>
<evidence type="ECO:0000313" key="2">
    <source>
        <dbReference type="Proteomes" id="UP000694251"/>
    </source>
</evidence>
<dbReference type="AlphaFoldDB" id="A0A8T2CYK2"/>
<keyword evidence="2" id="KW-1185">Reference proteome</keyword>
<dbReference type="OrthoDB" id="1113135at2759"/>
<dbReference type="Pfam" id="PF07723">
    <property type="entry name" value="LRR_2"/>
    <property type="match status" value="1"/>
</dbReference>
<reference evidence="1 2" key="1">
    <citation type="submission" date="2020-12" db="EMBL/GenBank/DDBJ databases">
        <title>Concerted genomic and epigenomic changes stabilize Arabidopsis allopolyploids.</title>
        <authorList>
            <person name="Chen Z."/>
        </authorList>
    </citation>
    <scope>NUCLEOTIDE SEQUENCE [LARGE SCALE GENOMIC DNA]</scope>
    <source>
        <strain evidence="1">As9502</strain>
        <tissue evidence="1">Leaf</tissue>
    </source>
</reference>
<protein>
    <submittedName>
        <fullName evidence="1">Leucine-rich repeat 2</fullName>
    </submittedName>
</protein>
<sequence length="316" mass="36288">MFPTSTVGSSSPCPEMYLDFWKPFSYHKYKFPDFFYINSSVKQLILRFNFSDIMISGCCVSWTSLKKLCLRSCSLFDESMAKILSGCPLLESLTLCVCVKLSVLDLSKSLRLRILKLDCNLWGLGTQIVAPHIHYLRLINSKTSSTFVDGSSLAEAKLDLYFVSTIPTFEDDFLQLQVMALTMLEKLKNVEKLILKENFLHILSLAEVRGVPFPMLKVKYLTLETVIFRYVIPGIERVLQNSPDLKQLTVHAKNCNNAIREEDLDNYLEQEGLNPDQCWRSKDGVDWNTSRLDVESKHMVSFMELVHKDIRQDDPT</sequence>
<name>A0A8T2CYK2_ARASU</name>
<evidence type="ECO:0000313" key="1">
    <source>
        <dbReference type="EMBL" id="KAG7599811.1"/>
    </source>
</evidence>
<gene>
    <name evidence="1" type="ORF">ISN44_As06g039800</name>
</gene>
<dbReference type="Proteomes" id="UP000694251">
    <property type="component" value="Chromosome 6"/>
</dbReference>
<dbReference type="InterPro" id="IPR013101">
    <property type="entry name" value="LRR_PRU1-like"/>
</dbReference>
<accession>A0A8T2CYK2</accession>
<comment type="caution">
    <text evidence="1">The sequence shown here is derived from an EMBL/GenBank/DDBJ whole genome shotgun (WGS) entry which is preliminary data.</text>
</comment>
<organism evidence="1 2">
    <name type="scientific">Arabidopsis suecica</name>
    <name type="common">Swedish thale-cress</name>
    <name type="synonym">Cardaminopsis suecica</name>
    <dbReference type="NCBI Taxonomy" id="45249"/>
    <lineage>
        <taxon>Eukaryota</taxon>
        <taxon>Viridiplantae</taxon>
        <taxon>Streptophyta</taxon>
        <taxon>Embryophyta</taxon>
        <taxon>Tracheophyta</taxon>
        <taxon>Spermatophyta</taxon>
        <taxon>Magnoliopsida</taxon>
        <taxon>eudicotyledons</taxon>
        <taxon>Gunneridae</taxon>
        <taxon>Pentapetalae</taxon>
        <taxon>rosids</taxon>
        <taxon>malvids</taxon>
        <taxon>Brassicales</taxon>
        <taxon>Brassicaceae</taxon>
        <taxon>Camelineae</taxon>
        <taxon>Arabidopsis</taxon>
    </lineage>
</organism>
<proteinExistence type="predicted"/>
<dbReference type="EMBL" id="JAEFBJ010000006">
    <property type="protein sequence ID" value="KAG7599811.1"/>
    <property type="molecule type" value="Genomic_DNA"/>
</dbReference>